<dbReference type="RefSeq" id="WP_160063113.1">
    <property type="nucleotide sequence ID" value="NZ_WUYX01000019.1"/>
</dbReference>
<dbReference type="AlphaFoldDB" id="A0A6B0VKL5"/>
<dbReference type="EMBL" id="WUYX01000019">
    <property type="protein sequence ID" value="MXV61322.1"/>
    <property type="molecule type" value="Genomic_DNA"/>
</dbReference>
<name>A0A6B0VKL5_9EURY</name>
<feature type="transmembrane region" description="Helical" evidence="2">
    <location>
        <begin position="50"/>
        <end position="73"/>
    </location>
</feature>
<reference evidence="3 4" key="1">
    <citation type="submission" date="2020-01" db="EMBL/GenBank/DDBJ databases">
        <title>Natronorubrum sp. JWXQ-INN 674 isolated from Inner Mongolia Autonomous Region of China.</title>
        <authorList>
            <person name="Xue Q."/>
        </authorList>
    </citation>
    <scope>NUCLEOTIDE SEQUENCE [LARGE SCALE GENOMIC DNA]</scope>
    <source>
        <strain evidence="3 4">JWXQ-INN-674</strain>
    </source>
</reference>
<keyword evidence="4" id="KW-1185">Reference proteome</keyword>
<evidence type="ECO:0000256" key="1">
    <source>
        <dbReference type="SAM" id="MobiDB-lite"/>
    </source>
</evidence>
<keyword evidence="2" id="KW-0472">Membrane</keyword>
<sequence length="121" mass="12204">MVYTHPDRSPRRPGRPLSRAASVATLSTLGLLVGGGVGVAVWSVLAFVPIFGFGAGIGAITGLAVAIAVPATIERLVVVVVTRLTRDSSGTDSTGVGSASVDTEPSTEESRRSAASAALEE</sequence>
<accession>A0A6B0VKL5</accession>
<keyword evidence="2" id="KW-1133">Transmembrane helix</keyword>
<feature type="compositionally biased region" description="Low complexity" evidence="1">
    <location>
        <begin position="86"/>
        <end position="101"/>
    </location>
</feature>
<proteinExistence type="predicted"/>
<protein>
    <submittedName>
        <fullName evidence="3">Uncharacterized protein</fullName>
    </submittedName>
</protein>
<gene>
    <name evidence="3" type="ORF">GS429_04430</name>
</gene>
<organism evidence="3 4">
    <name type="scientific">Natronorubrum halalkaliphilum</name>
    <dbReference type="NCBI Taxonomy" id="2691917"/>
    <lineage>
        <taxon>Archaea</taxon>
        <taxon>Methanobacteriati</taxon>
        <taxon>Methanobacteriota</taxon>
        <taxon>Stenosarchaea group</taxon>
        <taxon>Halobacteria</taxon>
        <taxon>Halobacteriales</taxon>
        <taxon>Natrialbaceae</taxon>
        <taxon>Natronorubrum</taxon>
    </lineage>
</organism>
<dbReference type="Proteomes" id="UP000434101">
    <property type="component" value="Unassembled WGS sequence"/>
</dbReference>
<comment type="caution">
    <text evidence="3">The sequence shown here is derived from an EMBL/GenBank/DDBJ whole genome shotgun (WGS) entry which is preliminary data.</text>
</comment>
<evidence type="ECO:0000313" key="3">
    <source>
        <dbReference type="EMBL" id="MXV61322.1"/>
    </source>
</evidence>
<feature type="transmembrane region" description="Helical" evidence="2">
    <location>
        <begin position="21"/>
        <end position="44"/>
    </location>
</feature>
<keyword evidence="2" id="KW-0812">Transmembrane</keyword>
<feature type="region of interest" description="Disordered" evidence="1">
    <location>
        <begin position="86"/>
        <end position="121"/>
    </location>
</feature>
<evidence type="ECO:0000256" key="2">
    <source>
        <dbReference type="SAM" id="Phobius"/>
    </source>
</evidence>
<evidence type="ECO:0000313" key="4">
    <source>
        <dbReference type="Proteomes" id="UP000434101"/>
    </source>
</evidence>